<evidence type="ECO:0008006" key="4">
    <source>
        <dbReference type="Google" id="ProtNLM"/>
    </source>
</evidence>
<evidence type="ECO:0000313" key="2">
    <source>
        <dbReference type="EMBL" id="GHE04919.1"/>
    </source>
</evidence>
<feature type="compositionally biased region" description="Basic residues" evidence="1">
    <location>
        <begin position="217"/>
        <end position="234"/>
    </location>
</feature>
<reference evidence="2" key="2">
    <citation type="submission" date="2020-09" db="EMBL/GenBank/DDBJ databases">
        <authorList>
            <person name="Sun Q."/>
            <person name="Ohkuma M."/>
        </authorList>
    </citation>
    <scope>NUCLEOTIDE SEQUENCE</scope>
    <source>
        <strain evidence="2">JCM 4714</strain>
    </source>
</reference>
<organism evidence="2 3">
    <name type="scientific">Streptomyces alanosinicus</name>
    <dbReference type="NCBI Taxonomy" id="68171"/>
    <lineage>
        <taxon>Bacteria</taxon>
        <taxon>Bacillati</taxon>
        <taxon>Actinomycetota</taxon>
        <taxon>Actinomycetes</taxon>
        <taxon>Kitasatosporales</taxon>
        <taxon>Streptomycetaceae</taxon>
        <taxon>Streptomyces</taxon>
    </lineage>
</organism>
<dbReference type="AlphaFoldDB" id="A0A918YIA2"/>
<feature type="compositionally biased region" description="Basic and acidic residues" evidence="1">
    <location>
        <begin position="192"/>
        <end position="208"/>
    </location>
</feature>
<protein>
    <recommendedName>
        <fullName evidence="4">Tetratricopeptide repeat protein</fullName>
    </recommendedName>
</protein>
<sequence length="255" mass="27271">MLLLTTPGGQAWRVPVLREAARVAEEHSDLSAAGAYLRRALAEPPPDTDRPGLLARLGVAEVHSDPEAAATHLRTVLAGEADVRVRATLVPHLAEALVRTGRAEAAVALLDELAGQFGEDDRETLYRLWAQGILVLLEETPHVADAWIARGHIARDLAGASPGQRLLLAALALKTTLSGQCAHAAADFADRARPARTDGGPRAHDRVRGGRAAARGPPHRRPLLRPAPRRRHPPPARPRAVPLPGDARQDRPPHG</sequence>
<feature type="region of interest" description="Disordered" evidence="1">
    <location>
        <begin position="192"/>
        <end position="255"/>
    </location>
</feature>
<dbReference type="EMBL" id="BMVG01000008">
    <property type="protein sequence ID" value="GHE04919.1"/>
    <property type="molecule type" value="Genomic_DNA"/>
</dbReference>
<reference evidence="2" key="1">
    <citation type="journal article" date="2014" name="Int. J. Syst. Evol. Microbiol.">
        <title>Complete genome sequence of Corynebacterium casei LMG S-19264T (=DSM 44701T), isolated from a smear-ripened cheese.</title>
        <authorList>
            <consortium name="US DOE Joint Genome Institute (JGI-PGF)"/>
            <person name="Walter F."/>
            <person name="Albersmeier A."/>
            <person name="Kalinowski J."/>
            <person name="Ruckert C."/>
        </authorList>
    </citation>
    <scope>NUCLEOTIDE SEQUENCE</scope>
    <source>
        <strain evidence="2">JCM 4714</strain>
    </source>
</reference>
<name>A0A918YIA2_9ACTN</name>
<dbReference type="RefSeq" id="WP_229881772.1">
    <property type="nucleotide sequence ID" value="NZ_BMVG01000008.1"/>
</dbReference>
<evidence type="ECO:0000256" key="1">
    <source>
        <dbReference type="SAM" id="MobiDB-lite"/>
    </source>
</evidence>
<dbReference type="Proteomes" id="UP000655443">
    <property type="component" value="Unassembled WGS sequence"/>
</dbReference>
<keyword evidence="3" id="KW-1185">Reference proteome</keyword>
<gene>
    <name evidence="2" type="ORF">GCM10010339_38460</name>
</gene>
<comment type="caution">
    <text evidence="2">The sequence shown here is derived from an EMBL/GenBank/DDBJ whole genome shotgun (WGS) entry which is preliminary data.</text>
</comment>
<evidence type="ECO:0000313" key="3">
    <source>
        <dbReference type="Proteomes" id="UP000655443"/>
    </source>
</evidence>
<proteinExistence type="predicted"/>
<accession>A0A918YIA2</accession>